<dbReference type="EMBL" id="GBRH01238582">
    <property type="protein sequence ID" value="JAD59313.1"/>
    <property type="molecule type" value="Transcribed_RNA"/>
</dbReference>
<name>A0A0A9BAW1_ARUDO</name>
<organism evidence="1">
    <name type="scientific">Arundo donax</name>
    <name type="common">Giant reed</name>
    <name type="synonym">Donax arundinaceus</name>
    <dbReference type="NCBI Taxonomy" id="35708"/>
    <lineage>
        <taxon>Eukaryota</taxon>
        <taxon>Viridiplantae</taxon>
        <taxon>Streptophyta</taxon>
        <taxon>Embryophyta</taxon>
        <taxon>Tracheophyta</taxon>
        <taxon>Spermatophyta</taxon>
        <taxon>Magnoliopsida</taxon>
        <taxon>Liliopsida</taxon>
        <taxon>Poales</taxon>
        <taxon>Poaceae</taxon>
        <taxon>PACMAD clade</taxon>
        <taxon>Arundinoideae</taxon>
        <taxon>Arundineae</taxon>
        <taxon>Arundo</taxon>
    </lineage>
</organism>
<accession>A0A0A9BAW1</accession>
<dbReference type="AlphaFoldDB" id="A0A0A9BAW1"/>
<reference evidence="1" key="2">
    <citation type="journal article" date="2015" name="Data Brief">
        <title>Shoot transcriptome of the giant reed, Arundo donax.</title>
        <authorList>
            <person name="Barrero R.A."/>
            <person name="Guerrero F.D."/>
            <person name="Moolhuijzen P."/>
            <person name="Goolsby J.A."/>
            <person name="Tidwell J."/>
            <person name="Bellgard S.E."/>
            <person name="Bellgard M.I."/>
        </authorList>
    </citation>
    <scope>NUCLEOTIDE SEQUENCE</scope>
    <source>
        <tissue evidence="1">Shoot tissue taken approximately 20 cm above the soil surface</tissue>
    </source>
</reference>
<proteinExistence type="predicted"/>
<reference evidence="1" key="1">
    <citation type="submission" date="2014-09" db="EMBL/GenBank/DDBJ databases">
        <authorList>
            <person name="Magalhaes I.L.F."/>
            <person name="Oliveira U."/>
            <person name="Santos F.R."/>
            <person name="Vidigal T.H.D.A."/>
            <person name="Brescovit A.D."/>
            <person name="Santos A.J."/>
        </authorList>
    </citation>
    <scope>NUCLEOTIDE SEQUENCE</scope>
    <source>
        <tissue evidence="1">Shoot tissue taken approximately 20 cm above the soil surface</tissue>
    </source>
</reference>
<sequence>MFIFVEFSSLCASSSYAAVSPVGILLSFNW</sequence>
<protein>
    <submittedName>
        <fullName evidence="1">Uncharacterized protein</fullName>
    </submittedName>
</protein>
<evidence type="ECO:0000313" key="1">
    <source>
        <dbReference type="EMBL" id="JAD59313.1"/>
    </source>
</evidence>